<evidence type="ECO:0000313" key="2">
    <source>
        <dbReference type="EMBL" id="MCY1720720.1"/>
    </source>
</evidence>
<evidence type="ECO:0000256" key="1">
    <source>
        <dbReference type="SAM" id="SignalP"/>
    </source>
</evidence>
<name>A0A9X3J7H9_9BACT</name>
<dbReference type="RefSeq" id="WP_343333053.1">
    <property type="nucleotide sequence ID" value="NZ_JAPOHD010000020.1"/>
</dbReference>
<evidence type="ECO:0000313" key="3">
    <source>
        <dbReference type="Proteomes" id="UP001145087"/>
    </source>
</evidence>
<feature type="chain" id="PRO_5040809168" description="Outer membrane protein beta-barrel domain-containing protein" evidence="1">
    <location>
        <begin position="33"/>
        <end position="256"/>
    </location>
</feature>
<feature type="signal peptide" evidence="1">
    <location>
        <begin position="1"/>
        <end position="32"/>
    </location>
</feature>
<protein>
    <recommendedName>
        <fullName evidence="4">Outer membrane protein beta-barrel domain-containing protein</fullName>
    </recommendedName>
</protein>
<keyword evidence="3" id="KW-1185">Reference proteome</keyword>
<sequence length="256" mass="29871">MITLSPTRFHKKFLPFACALFFVLCTSENTKAQTIIFKKDGSQIVAGQIIISSDIISFQIDSDTTARKKFIGISAVDSIRYADGTMKYFKSEPLQTVKKEENYEYNPKNFAGINMWPLFYSRINVYYERLFWGNKMGFRNYFMFDVGSTPPSYYTINRSAQFYYSAGINFYFHQSYFSRLGVGVSYLTGNFESDYWYHYDPYSDSQNYQTSGIILNTSYSYKVYNQLHAAMVVQVPIGFKEFEDPLNVQLEISFHF</sequence>
<dbReference type="EMBL" id="JAPOHD010000020">
    <property type="protein sequence ID" value="MCY1720720.1"/>
    <property type="molecule type" value="Genomic_DNA"/>
</dbReference>
<comment type="caution">
    <text evidence="2">The sequence shown here is derived from an EMBL/GenBank/DDBJ whole genome shotgun (WGS) entry which is preliminary data.</text>
</comment>
<proteinExistence type="predicted"/>
<reference evidence="2" key="1">
    <citation type="submission" date="2022-11" db="EMBL/GenBank/DDBJ databases">
        <title>Marilongibacter aestuarii gen. nov., sp. nov., isolated from tidal flat sediment.</title>
        <authorList>
            <person name="Jiayan W."/>
        </authorList>
    </citation>
    <scope>NUCLEOTIDE SEQUENCE</scope>
    <source>
        <strain evidence="2">Z1-6</strain>
    </source>
</reference>
<evidence type="ECO:0008006" key="4">
    <source>
        <dbReference type="Google" id="ProtNLM"/>
    </source>
</evidence>
<organism evidence="2 3">
    <name type="scientific">Draconibacterium aestuarii</name>
    <dbReference type="NCBI Taxonomy" id="2998507"/>
    <lineage>
        <taxon>Bacteria</taxon>
        <taxon>Pseudomonadati</taxon>
        <taxon>Bacteroidota</taxon>
        <taxon>Bacteroidia</taxon>
        <taxon>Marinilabiliales</taxon>
        <taxon>Prolixibacteraceae</taxon>
        <taxon>Draconibacterium</taxon>
    </lineage>
</organism>
<gene>
    <name evidence="2" type="ORF">OU798_10220</name>
</gene>
<dbReference type="Proteomes" id="UP001145087">
    <property type="component" value="Unassembled WGS sequence"/>
</dbReference>
<accession>A0A9X3J7H9</accession>
<dbReference type="AlphaFoldDB" id="A0A9X3J7H9"/>
<keyword evidence="1" id="KW-0732">Signal</keyword>